<dbReference type="InterPro" id="IPR051911">
    <property type="entry name" value="SDR_oxidoreductase"/>
</dbReference>
<dbReference type="AlphaFoldDB" id="A0A2H2YYD7"/>
<keyword evidence="7" id="KW-1185">Reference proteome</keyword>
<keyword evidence="2" id="KW-0521">NADP</keyword>
<dbReference type="GO" id="GO:0016491">
    <property type="term" value="F:oxidoreductase activity"/>
    <property type="evidence" value="ECO:0007669"/>
    <property type="project" value="UniProtKB-KW"/>
</dbReference>
<feature type="domain" description="Ketoreductase" evidence="5">
    <location>
        <begin position="4"/>
        <end position="168"/>
    </location>
</feature>
<protein>
    <submittedName>
        <fullName evidence="6">Short chain dehydrogenase/reductase</fullName>
    </submittedName>
</protein>
<keyword evidence="3" id="KW-0560">Oxidoreductase</keyword>
<dbReference type="PRINTS" id="PR00080">
    <property type="entry name" value="SDRFAMILY"/>
</dbReference>
<comment type="similarity">
    <text evidence="1 4">Belongs to the short-chain dehydrogenases/reductases (SDR) family.</text>
</comment>
<accession>A0A2H2YYD7</accession>
<dbReference type="SMART" id="SM00822">
    <property type="entry name" value="PKS_KR"/>
    <property type="match status" value="1"/>
</dbReference>
<dbReference type="CDD" id="cd05374">
    <property type="entry name" value="17beta-HSD-like_SDR_c"/>
    <property type="match status" value="1"/>
</dbReference>
<dbReference type="PROSITE" id="PS00061">
    <property type="entry name" value="ADH_SHORT"/>
    <property type="match status" value="1"/>
</dbReference>
<evidence type="ECO:0000256" key="1">
    <source>
        <dbReference type="ARBA" id="ARBA00006484"/>
    </source>
</evidence>
<dbReference type="PANTHER" id="PTHR43976">
    <property type="entry name" value="SHORT CHAIN DEHYDROGENASE"/>
    <property type="match status" value="1"/>
</dbReference>
<dbReference type="PANTHER" id="PTHR43976:SF16">
    <property type="entry name" value="SHORT-CHAIN DEHYDROGENASE_REDUCTASE FAMILY PROTEIN"/>
    <property type="match status" value="1"/>
</dbReference>
<dbReference type="OrthoDB" id="1274115at2759"/>
<sequence length="286" mass="30912">MAPQTWLITGASSGFGLHLALIAAKHGNKVIATTRAPGKVQNIPDKNITVVRLDQNEPLEQIKADMNAIIRDHGPIDVVVNNAAYVHSGIIEDLTPEDTYAQFHTNVFGAINVYRAVLPHLRAKRSGTLVTIGSMAAWFVHPGASLYNASKAALRWLTIGLASEVKHLGIKHLLVEPGRFRTDLLNQTGNFRTANGDNGIEDYRELSLAAKESLAQGDHKQPGDPVKGSQVIYDVVTSTGVAQGKEMPQFLPLGPDAIQEITASAQAAIDICREWKEIASSTDLDE</sequence>
<comment type="caution">
    <text evidence="6">The sequence shown here is derived from an EMBL/GenBank/DDBJ whole genome shotgun (WGS) entry which is preliminary data.</text>
</comment>
<dbReference type="PRINTS" id="PR00081">
    <property type="entry name" value="GDHRDH"/>
</dbReference>
<evidence type="ECO:0000313" key="7">
    <source>
        <dbReference type="Proteomes" id="UP000219286"/>
    </source>
</evidence>
<reference evidence="6 7" key="1">
    <citation type="journal article" date="2015" name="Genome Announc.">
        <title>Genome sequence and annotation of Trichoderma parareesei, the ancestor of the cellulase producer Trichoderma reesei.</title>
        <authorList>
            <person name="Yang D."/>
            <person name="Pomraning K."/>
            <person name="Kopchinskiy A."/>
            <person name="Karimi Aghcheh R."/>
            <person name="Atanasova L."/>
            <person name="Chenthamara K."/>
            <person name="Baker S.E."/>
            <person name="Zhang R."/>
            <person name="Shen Q."/>
            <person name="Freitag M."/>
            <person name="Kubicek C.P."/>
            <person name="Druzhinina I.S."/>
        </authorList>
    </citation>
    <scope>NUCLEOTIDE SEQUENCE [LARGE SCALE GENOMIC DNA]</scope>
    <source>
        <strain evidence="6 7">CBS 125925</strain>
    </source>
</reference>
<organism evidence="6 7">
    <name type="scientific">Trichoderma parareesei</name>
    <name type="common">Filamentous fungus</name>
    <dbReference type="NCBI Taxonomy" id="858221"/>
    <lineage>
        <taxon>Eukaryota</taxon>
        <taxon>Fungi</taxon>
        <taxon>Dikarya</taxon>
        <taxon>Ascomycota</taxon>
        <taxon>Pezizomycotina</taxon>
        <taxon>Sordariomycetes</taxon>
        <taxon>Hypocreomycetidae</taxon>
        <taxon>Hypocreales</taxon>
        <taxon>Hypocreaceae</taxon>
        <taxon>Trichoderma</taxon>
    </lineage>
</organism>
<dbReference type="Gene3D" id="3.40.50.720">
    <property type="entry name" value="NAD(P)-binding Rossmann-like Domain"/>
    <property type="match status" value="1"/>
</dbReference>
<evidence type="ECO:0000256" key="3">
    <source>
        <dbReference type="ARBA" id="ARBA00023002"/>
    </source>
</evidence>
<gene>
    <name evidence="6" type="ORF">A9Z42_0012730</name>
</gene>
<evidence type="ECO:0000259" key="5">
    <source>
        <dbReference type="SMART" id="SM00822"/>
    </source>
</evidence>
<dbReference type="SUPFAM" id="SSF51735">
    <property type="entry name" value="NAD(P)-binding Rossmann-fold domains"/>
    <property type="match status" value="1"/>
</dbReference>
<dbReference type="Proteomes" id="UP000219286">
    <property type="component" value="Unassembled WGS sequence"/>
</dbReference>
<dbReference type="Pfam" id="PF00106">
    <property type="entry name" value="adh_short"/>
    <property type="match status" value="1"/>
</dbReference>
<dbReference type="InterPro" id="IPR057326">
    <property type="entry name" value="KR_dom"/>
</dbReference>
<evidence type="ECO:0000256" key="2">
    <source>
        <dbReference type="ARBA" id="ARBA00022857"/>
    </source>
</evidence>
<dbReference type="InterPro" id="IPR002347">
    <property type="entry name" value="SDR_fam"/>
</dbReference>
<dbReference type="InterPro" id="IPR036291">
    <property type="entry name" value="NAD(P)-bd_dom_sf"/>
</dbReference>
<proteinExistence type="inferred from homology"/>
<evidence type="ECO:0000313" key="6">
    <source>
        <dbReference type="EMBL" id="OTA00973.1"/>
    </source>
</evidence>
<dbReference type="InterPro" id="IPR020904">
    <property type="entry name" value="Sc_DH/Rdtase_CS"/>
</dbReference>
<name>A0A2H2YYD7_TRIPA</name>
<evidence type="ECO:0000256" key="4">
    <source>
        <dbReference type="RuleBase" id="RU000363"/>
    </source>
</evidence>
<dbReference type="EMBL" id="LFMI01000171">
    <property type="protein sequence ID" value="OTA00973.1"/>
    <property type="molecule type" value="Genomic_DNA"/>
</dbReference>